<reference evidence="10" key="1">
    <citation type="journal article" date="2010" name="Genome Biol.">
        <title>Genome sequence of the necrotrophic plant pathogen Pythium ultimum reveals original pathogenicity mechanisms and effector repertoire.</title>
        <authorList>
            <person name="Levesque C.A."/>
            <person name="Brouwer H."/>
            <person name="Cano L."/>
            <person name="Hamilton J.P."/>
            <person name="Holt C."/>
            <person name="Huitema E."/>
            <person name="Raffaele S."/>
            <person name="Robideau G.P."/>
            <person name="Thines M."/>
            <person name="Win J."/>
            <person name="Zerillo M.M."/>
            <person name="Beakes G.W."/>
            <person name="Boore J.L."/>
            <person name="Busam D."/>
            <person name="Dumas B."/>
            <person name="Ferriera S."/>
            <person name="Fuerstenberg S.I."/>
            <person name="Gachon C.M."/>
            <person name="Gaulin E."/>
            <person name="Govers F."/>
            <person name="Grenville-Briggs L."/>
            <person name="Horner N."/>
            <person name="Hostetler J."/>
            <person name="Jiang R.H."/>
            <person name="Johnson J."/>
            <person name="Krajaejun T."/>
            <person name="Lin H."/>
            <person name="Meijer H.J."/>
            <person name="Moore B."/>
            <person name="Morris P."/>
            <person name="Phuntmart V."/>
            <person name="Puiu D."/>
            <person name="Shetty J."/>
            <person name="Stajich J.E."/>
            <person name="Tripathy S."/>
            <person name="Wawra S."/>
            <person name="van West P."/>
            <person name="Whitty B.R."/>
            <person name="Coutinho P.M."/>
            <person name="Henrissat B."/>
            <person name="Martin F."/>
            <person name="Thomas P.D."/>
            <person name="Tyler B.M."/>
            <person name="De Vries R.P."/>
            <person name="Kamoun S."/>
            <person name="Yandell M."/>
            <person name="Tisserat N."/>
            <person name="Buell C.R."/>
        </authorList>
    </citation>
    <scope>NUCLEOTIDE SEQUENCE</scope>
    <source>
        <strain evidence="10">DAOM:BR144</strain>
    </source>
</reference>
<dbReference type="HOGENOM" id="CLU_025541_1_0_1"/>
<organism evidence="9 10">
    <name type="scientific">Globisporangium ultimum (strain ATCC 200006 / CBS 805.95 / DAOM BR144)</name>
    <name type="common">Pythium ultimum</name>
    <dbReference type="NCBI Taxonomy" id="431595"/>
    <lineage>
        <taxon>Eukaryota</taxon>
        <taxon>Sar</taxon>
        <taxon>Stramenopiles</taxon>
        <taxon>Oomycota</taxon>
        <taxon>Peronosporomycetes</taxon>
        <taxon>Pythiales</taxon>
        <taxon>Pythiaceae</taxon>
        <taxon>Globisporangium</taxon>
    </lineage>
</organism>
<comment type="similarity">
    <text evidence="6">Belongs to the TMEM104 family.</text>
</comment>
<dbReference type="InParanoid" id="K3W6K1"/>
<dbReference type="EMBL" id="GL376620">
    <property type="status" value="NOT_ANNOTATED_CDS"/>
    <property type="molecule type" value="Genomic_DNA"/>
</dbReference>
<feature type="transmembrane region" description="Helical" evidence="7">
    <location>
        <begin position="506"/>
        <end position="527"/>
    </location>
</feature>
<dbReference type="VEuPathDB" id="FungiDB:PYU1_G000592"/>
<dbReference type="Proteomes" id="UP000019132">
    <property type="component" value="Unassembled WGS sequence"/>
</dbReference>
<evidence type="ECO:0000256" key="5">
    <source>
        <dbReference type="ARBA" id="ARBA00023180"/>
    </source>
</evidence>
<keyword evidence="5" id="KW-0325">Glycoprotein</keyword>
<evidence type="ECO:0000256" key="3">
    <source>
        <dbReference type="ARBA" id="ARBA00022989"/>
    </source>
</evidence>
<dbReference type="PANTHER" id="PTHR16189:SF0">
    <property type="entry name" value="TRANSMEMBRANE PROTEIN 104"/>
    <property type="match status" value="1"/>
</dbReference>
<feature type="transmembrane region" description="Helical" evidence="7">
    <location>
        <begin position="415"/>
        <end position="438"/>
    </location>
</feature>
<evidence type="ECO:0000256" key="4">
    <source>
        <dbReference type="ARBA" id="ARBA00023136"/>
    </source>
</evidence>
<comment type="subcellular location">
    <subcellularLocation>
        <location evidence="1">Membrane</location>
        <topology evidence="1">Multi-pass membrane protein</topology>
    </subcellularLocation>
</comment>
<evidence type="ECO:0000313" key="10">
    <source>
        <dbReference type="Proteomes" id="UP000019132"/>
    </source>
</evidence>
<keyword evidence="2 7" id="KW-0812">Transmembrane</keyword>
<keyword evidence="4 7" id="KW-0472">Membrane</keyword>
<proteinExistence type="inferred from homology"/>
<evidence type="ECO:0000256" key="6">
    <source>
        <dbReference type="ARBA" id="ARBA00038166"/>
    </source>
</evidence>
<dbReference type="OMA" id="GHREGHP"/>
<feature type="transmembrane region" description="Helical" evidence="7">
    <location>
        <begin position="42"/>
        <end position="67"/>
    </location>
</feature>
<feature type="domain" description="Amino acid transporter transmembrane" evidence="8">
    <location>
        <begin position="149"/>
        <end position="471"/>
    </location>
</feature>
<feature type="transmembrane region" description="Helical" evidence="7">
    <location>
        <begin position="312"/>
        <end position="334"/>
    </location>
</feature>
<keyword evidence="10" id="KW-1185">Reference proteome</keyword>
<dbReference type="EnsemblProtists" id="PYU1_T000592">
    <property type="protein sequence ID" value="PYU1_T000592"/>
    <property type="gene ID" value="PYU1_G000592"/>
</dbReference>
<keyword evidence="3 7" id="KW-1133">Transmembrane helix</keyword>
<feature type="transmembrane region" description="Helical" evidence="7">
    <location>
        <begin position="162"/>
        <end position="182"/>
    </location>
</feature>
<accession>K3W6K1</accession>
<feature type="domain" description="Amino acid transporter transmembrane" evidence="8">
    <location>
        <begin position="12"/>
        <end position="70"/>
    </location>
</feature>
<feature type="transmembrane region" description="Helical" evidence="7">
    <location>
        <begin position="283"/>
        <end position="305"/>
    </location>
</feature>
<feature type="transmembrane region" description="Helical" evidence="7">
    <location>
        <begin position="12"/>
        <end position="36"/>
    </location>
</feature>
<evidence type="ECO:0000256" key="2">
    <source>
        <dbReference type="ARBA" id="ARBA00022692"/>
    </source>
</evidence>
<dbReference type="Pfam" id="PF01490">
    <property type="entry name" value="Aa_trans"/>
    <property type="match status" value="2"/>
</dbReference>
<dbReference type="eggNOG" id="KOG3832">
    <property type="taxonomic scope" value="Eukaryota"/>
</dbReference>
<feature type="transmembrane region" description="Helical" evidence="7">
    <location>
        <begin position="245"/>
        <end position="263"/>
    </location>
</feature>
<dbReference type="AlphaFoldDB" id="K3W6K1"/>
<dbReference type="GO" id="GO:0016020">
    <property type="term" value="C:membrane"/>
    <property type="evidence" value="ECO:0007669"/>
    <property type="project" value="UniProtKB-SubCell"/>
</dbReference>
<evidence type="ECO:0000259" key="8">
    <source>
        <dbReference type="Pfam" id="PF01490"/>
    </source>
</evidence>
<dbReference type="PANTHER" id="PTHR16189">
    <property type="entry name" value="TRANSMEMBRANE PROTEIN 104-RELATED"/>
    <property type="match status" value="1"/>
</dbReference>
<reference evidence="10" key="2">
    <citation type="submission" date="2010-04" db="EMBL/GenBank/DDBJ databases">
        <authorList>
            <person name="Buell R."/>
            <person name="Hamilton J."/>
            <person name="Hostetler J."/>
        </authorList>
    </citation>
    <scope>NUCLEOTIDE SEQUENCE [LARGE SCALE GENOMIC DNA]</scope>
    <source>
        <strain evidence="10">DAOM:BR144</strain>
    </source>
</reference>
<name>K3W6K1_GLOUD</name>
<protein>
    <recommendedName>
        <fullName evidence="8">Amino acid transporter transmembrane domain-containing protein</fullName>
    </recommendedName>
</protein>
<evidence type="ECO:0000256" key="7">
    <source>
        <dbReference type="SAM" id="Phobius"/>
    </source>
</evidence>
<reference evidence="9" key="3">
    <citation type="submission" date="2015-02" db="UniProtKB">
        <authorList>
            <consortium name="EnsemblProtists"/>
        </authorList>
    </citation>
    <scope>IDENTIFICATION</scope>
    <source>
        <strain evidence="9">DAOM BR144</strain>
    </source>
</reference>
<feature type="transmembrane region" description="Helical" evidence="7">
    <location>
        <begin position="444"/>
        <end position="469"/>
    </location>
</feature>
<evidence type="ECO:0000313" key="9">
    <source>
        <dbReference type="EnsemblProtists" id="PYU1_T000592"/>
    </source>
</evidence>
<sequence>MAGGGPDIGSYSPLTGFVFIFNLIVGAGALTIPHAFAQVGLIYGSIVLAVLAATSYVTATFMIEAIAGVNALKKRSRELDDGAIMTANASAGDDDDAEDNDADDDDRMQTEFMPLMVPAQADDKLEKRLHVKSSGMLFKFDLSKKMELAQMAQTLFSRNGNIAFYACVIVYLYGDLAIYAVAVPKSMREILCPRPAPGVARWQCSDQLDSSQLYKLFVVAFGLLLGPFAFGHVSKTRTLQFITTVVRHVSFGLMILLALIGIARGQGRSVDDVLSYERPENITTFFGVCIYSFMCHHSIPGFIAPITDKSKVGFVMACAFLAVLCVYFVLSYSATFRFQPDEIDDVYTLNFKNYSIRAVAYFLSLFPVCTLSANFPVITITLRENLRTLAHSLAGSSDEDPLHSHEHDEEQSGGILAFVVRHMYALIAIVPPLVVAFFTEDVSMLVGFTGAYAGLGIQWVVPTCLVYCLRRRLASERARALLGEDKRDLLKLSNANPFASPFAHVAWLYLIFACALASTAIITIAHFK</sequence>
<dbReference type="InterPro" id="IPR013057">
    <property type="entry name" value="AA_transpt_TM"/>
</dbReference>
<evidence type="ECO:0000256" key="1">
    <source>
        <dbReference type="ARBA" id="ARBA00004141"/>
    </source>
</evidence>
<feature type="transmembrane region" description="Helical" evidence="7">
    <location>
        <begin position="213"/>
        <end position="233"/>
    </location>
</feature>
<feature type="transmembrane region" description="Helical" evidence="7">
    <location>
        <begin position="354"/>
        <end position="377"/>
    </location>
</feature>